<accession>A0ABV7YJJ1</accession>
<dbReference type="PANTHER" id="PTHR35400:SF3">
    <property type="entry name" value="SLL1072 PROTEIN"/>
    <property type="match status" value="1"/>
</dbReference>
<dbReference type="RefSeq" id="WP_205115098.1">
    <property type="nucleotide sequence ID" value="NZ_JAFBCM010000001.1"/>
</dbReference>
<comment type="caution">
    <text evidence="2">The sequence shown here is derived from an EMBL/GenBank/DDBJ whole genome shotgun (WGS) entry which is preliminary data.</text>
</comment>
<dbReference type="Pfam" id="PF05685">
    <property type="entry name" value="Uma2"/>
    <property type="match status" value="1"/>
</dbReference>
<dbReference type="Proteomes" id="UP001595699">
    <property type="component" value="Unassembled WGS sequence"/>
</dbReference>
<reference evidence="3" key="1">
    <citation type="journal article" date="2019" name="Int. J. Syst. Evol. Microbiol.">
        <title>The Global Catalogue of Microorganisms (GCM) 10K type strain sequencing project: providing services to taxonomists for standard genome sequencing and annotation.</title>
        <authorList>
            <consortium name="The Broad Institute Genomics Platform"/>
            <consortium name="The Broad Institute Genome Sequencing Center for Infectious Disease"/>
            <person name="Wu L."/>
            <person name="Ma J."/>
        </authorList>
    </citation>
    <scope>NUCLEOTIDE SEQUENCE [LARGE SCALE GENOMIC DNA]</scope>
    <source>
        <strain evidence="3">CGMCC 4.7241</strain>
    </source>
</reference>
<keyword evidence="2" id="KW-0255">Endonuclease</keyword>
<organism evidence="2 3">
    <name type="scientific">Tenggerimyces flavus</name>
    <dbReference type="NCBI Taxonomy" id="1708749"/>
    <lineage>
        <taxon>Bacteria</taxon>
        <taxon>Bacillati</taxon>
        <taxon>Actinomycetota</taxon>
        <taxon>Actinomycetes</taxon>
        <taxon>Propionibacteriales</taxon>
        <taxon>Nocardioidaceae</taxon>
        <taxon>Tenggerimyces</taxon>
    </lineage>
</organism>
<evidence type="ECO:0000313" key="3">
    <source>
        <dbReference type="Proteomes" id="UP001595699"/>
    </source>
</evidence>
<dbReference type="InterPro" id="IPR008538">
    <property type="entry name" value="Uma2"/>
</dbReference>
<dbReference type="InterPro" id="IPR011335">
    <property type="entry name" value="Restrct_endonuc-II-like"/>
</dbReference>
<dbReference type="InterPro" id="IPR012296">
    <property type="entry name" value="Nuclease_put_TT1808"/>
</dbReference>
<keyword evidence="2" id="KW-0378">Hydrolase</keyword>
<dbReference type="Gene3D" id="3.90.1570.10">
    <property type="entry name" value="tt1808, chain A"/>
    <property type="match status" value="1"/>
</dbReference>
<dbReference type="CDD" id="cd06260">
    <property type="entry name" value="DUF820-like"/>
    <property type="match status" value="1"/>
</dbReference>
<proteinExistence type="predicted"/>
<feature type="domain" description="Putative restriction endonuclease" evidence="1">
    <location>
        <begin position="14"/>
        <end position="170"/>
    </location>
</feature>
<dbReference type="GO" id="GO:0004519">
    <property type="term" value="F:endonuclease activity"/>
    <property type="evidence" value="ECO:0007669"/>
    <property type="project" value="UniProtKB-KW"/>
</dbReference>
<protein>
    <submittedName>
        <fullName evidence="2">Uma2 family endonuclease</fullName>
    </submittedName>
</protein>
<keyword evidence="3" id="KW-1185">Reference proteome</keyword>
<sequence>MSVQLRPGRMTVREFMDFEYDRERFRYELQEGNLVTKSSPVPRHNVACARLFGQLEAQFPAGFMVVTDIDVDLQLAPADGPGTVRQPDVVVFRTEEYDRVHEEHDMIRASSLVLAVEVHSPGSVRTDRVIKFMEYRDAGIAQYWMIDLDPPVTLRPYHLAGPFKYLPVGPEAVETYQTVEPFPLTIDLDALVRTR</sequence>
<evidence type="ECO:0000313" key="2">
    <source>
        <dbReference type="EMBL" id="MFC3764258.1"/>
    </source>
</evidence>
<keyword evidence="2" id="KW-0540">Nuclease</keyword>
<evidence type="ECO:0000259" key="1">
    <source>
        <dbReference type="Pfam" id="PF05685"/>
    </source>
</evidence>
<gene>
    <name evidence="2" type="ORF">ACFOUW_25710</name>
</gene>
<name>A0ABV7YJJ1_9ACTN</name>
<dbReference type="PANTHER" id="PTHR35400">
    <property type="entry name" value="SLR1083 PROTEIN"/>
    <property type="match status" value="1"/>
</dbReference>
<dbReference type="EMBL" id="JBHRZH010000023">
    <property type="protein sequence ID" value="MFC3764258.1"/>
    <property type="molecule type" value="Genomic_DNA"/>
</dbReference>
<dbReference type="SUPFAM" id="SSF52980">
    <property type="entry name" value="Restriction endonuclease-like"/>
    <property type="match status" value="1"/>
</dbReference>